<reference evidence="3 4" key="1">
    <citation type="submission" date="2014-04" db="EMBL/GenBank/DDBJ databases">
        <authorList>
            <consortium name="DOE Joint Genome Institute"/>
            <person name="Kuo A."/>
            <person name="Tarkka M."/>
            <person name="Buscot F."/>
            <person name="Kohler A."/>
            <person name="Nagy L.G."/>
            <person name="Floudas D."/>
            <person name="Copeland A."/>
            <person name="Barry K.W."/>
            <person name="Cichocki N."/>
            <person name="Veneault-Fourrey C."/>
            <person name="LaButti K."/>
            <person name="Lindquist E.A."/>
            <person name="Lipzen A."/>
            <person name="Lundell T."/>
            <person name="Morin E."/>
            <person name="Murat C."/>
            <person name="Sun H."/>
            <person name="Tunlid A."/>
            <person name="Henrissat B."/>
            <person name="Grigoriev I.V."/>
            <person name="Hibbett D.S."/>
            <person name="Martin F."/>
            <person name="Nordberg H.P."/>
            <person name="Cantor M.N."/>
            <person name="Hua S.X."/>
        </authorList>
    </citation>
    <scope>NUCLEOTIDE SEQUENCE [LARGE SCALE GENOMIC DNA]</scope>
    <source>
        <strain evidence="3 4">F 1598</strain>
    </source>
</reference>
<dbReference type="EMBL" id="KN832977">
    <property type="protein sequence ID" value="KIM88214.1"/>
    <property type="molecule type" value="Genomic_DNA"/>
</dbReference>
<evidence type="ECO:0000256" key="1">
    <source>
        <dbReference type="ARBA" id="ARBA00008325"/>
    </source>
</evidence>
<dbReference type="Pfam" id="PF09435">
    <property type="entry name" value="DUF2015"/>
    <property type="match status" value="1"/>
</dbReference>
<accession>A0A0C3G8Y8</accession>
<sequence>MLLHISALAIFCVLVMLMFHYRSQIILHVPERVKSFFPRLGHYTPLSSFADQAHAGMSSNAFDIEANIRDGDPRAGLDERGTQEVMEIMRRERVNFDQARLMRHNQILARNGIDSTGIPLDSKAVTRL</sequence>
<gene>
    <name evidence="3" type="ORF">PILCRDRAFT_814120</name>
</gene>
<evidence type="ECO:0000313" key="3">
    <source>
        <dbReference type="EMBL" id="KIM88214.1"/>
    </source>
</evidence>
<name>A0A0C3G8Y8_PILCF</name>
<keyword evidence="4" id="KW-1185">Reference proteome</keyword>
<evidence type="ECO:0000313" key="4">
    <source>
        <dbReference type="Proteomes" id="UP000054166"/>
    </source>
</evidence>
<proteinExistence type="inferred from homology"/>
<dbReference type="InterPro" id="IPR018559">
    <property type="entry name" value="DUF2015"/>
</dbReference>
<dbReference type="Proteomes" id="UP000054166">
    <property type="component" value="Unassembled WGS sequence"/>
</dbReference>
<evidence type="ECO:0000256" key="2">
    <source>
        <dbReference type="ARBA" id="ARBA00022729"/>
    </source>
</evidence>
<dbReference type="HOGENOM" id="CLU_128832_2_0_1"/>
<dbReference type="OrthoDB" id="447314at2759"/>
<dbReference type="AlphaFoldDB" id="A0A0C3G8Y8"/>
<dbReference type="FunCoup" id="A0A0C3G8Y8">
    <property type="interactions" value="1"/>
</dbReference>
<dbReference type="PANTHER" id="PTHR28023:SF1">
    <property type="entry name" value="UPF0357 PROTEIN YCL012C"/>
    <property type="match status" value="1"/>
</dbReference>
<protein>
    <submittedName>
        <fullName evidence="3">Uncharacterized protein</fullName>
    </submittedName>
</protein>
<organism evidence="3 4">
    <name type="scientific">Piloderma croceum (strain F 1598)</name>
    <dbReference type="NCBI Taxonomy" id="765440"/>
    <lineage>
        <taxon>Eukaryota</taxon>
        <taxon>Fungi</taxon>
        <taxon>Dikarya</taxon>
        <taxon>Basidiomycota</taxon>
        <taxon>Agaricomycotina</taxon>
        <taxon>Agaricomycetes</taxon>
        <taxon>Agaricomycetidae</taxon>
        <taxon>Atheliales</taxon>
        <taxon>Atheliaceae</taxon>
        <taxon>Piloderma</taxon>
    </lineage>
</organism>
<reference evidence="4" key="2">
    <citation type="submission" date="2015-01" db="EMBL/GenBank/DDBJ databases">
        <title>Evolutionary Origins and Diversification of the Mycorrhizal Mutualists.</title>
        <authorList>
            <consortium name="DOE Joint Genome Institute"/>
            <consortium name="Mycorrhizal Genomics Consortium"/>
            <person name="Kohler A."/>
            <person name="Kuo A."/>
            <person name="Nagy L.G."/>
            <person name="Floudas D."/>
            <person name="Copeland A."/>
            <person name="Barry K.W."/>
            <person name="Cichocki N."/>
            <person name="Veneault-Fourrey C."/>
            <person name="LaButti K."/>
            <person name="Lindquist E.A."/>
            <person name="Lipzen A."/>
            <person name="Lundell T."/>
            <person name="Morin E."/>
            <person name="Murat C."/>
            <person name="Riley R."/>
            <person name="Ohm R."/>
            <person name="Sun H."/>
            <person name="Tunlid A."/>
            <person name="Henrissat B."/>
            <person name="Grigoriev I.V."/>
            <person name="Hibbett D.S."/>
            <person name="Martin F."/>
        </authorList>
    </citation>
    <scope>NUCLEOTIDE SEQUENCE [LARGE SCALE GENOMIC DNA]</scope>
    <source>
        <strain evidence="4">F 1598</strain>
    </source>
</reference>
<dbReference type="InParanoid" id="A0A0C3G8Y8"/>
<keyword evidence="2" id="KW-0732">Signal</keyword>
<dbReference type="PANTHER" id="PTHR28023">
    <property type="entry name" value="UPF0357 PROTEIN YCL012C"/>
    <property type="match status" value="1"/>
</dbReference>
<comment type="similarity">
    <text evidence="1">Belongs to the UPF0357 family.</text>
</comment>